<evidence type="ECO:0000256" key="5">
    <source>
        <dbReference type="ARBA" id="ARBA00023125"/>
    </source>
</evidence>
<dbReference type="SUPFAM" id="SSF57701">
    <property type="entry name" value="Zn2/Cys6 DNA-binding domain"/>
    <property type="match status" value="1"/>
</dbReference>
<evidence type="ECO:0000256" key="4">
    <source>
        <dbReference type="ARBA" id="ARBA00023015"/>
    </source>
</evidence>
<dbReference type="Proteomes" id="UP000813427">
    <property type="component" value="Unassembled WGS sequence"/>
</dbReference>
<dbReference type="SMART" id="SM00906">
    <property type="entry name" value="Fungal_trans"/>
    <property type="match status" value="1"/>
</dbReference>
<comment type="subcellular location">
    <subcellularLocation>
        <location evidence="1">Nucleus</location>
    </subcellularLocation>
</comment>
<evidence type="ECO:0000313" key="11">
    <source>
        <dbReference type="Proteomes" id="UP000813427"/>
    </source>
</evidence>
<keyword evidence="4" id="KW-0805">Transcription regulation</keyword>
<dbReference type="GO" id="GO:0003677">
    <property type="term" value="F:DNA binding"/>
    <property type="evidence" value="ECO:0007669"/>
    <property type="project" value="UniProtKB-KW"/>
</dbReference>
<keyword evidence="11" id="KW-1185">Reference proteome</keyword>
<accession>A0A8K0S6Y7</accession>
<dbReference type="EMBL" id="JAGPXF010000002">
    <property type="protein sequence ID" value="KAH7257847.1"/>
    <property type="molecule type" value="Genomic_DNA"/>
</dbReference>
<evidence type="ECO:0000256" key="7">
    <source>
        <dbReference type="ARBA" id="ARBA00023242"/>
    </source>
</evidence>
<dbReference type="AlphaFoldDB" id="A0A8K0S6Y7"/>
<evidence type="ECO:0000256" key="2">
    <source>
        <dbReference type="ARBA" id="ARBA00022723"/>
    </source>
</evidence>
<dbReference type="GO" id="GO:0006351">
    <property type="term" value="P:DNA-templated transcription"/>
    <property type="evidence" value="ECO:0007669"/>
    <property type="project" value="InterPro"/>
</dbReference>
<protein>
    <submittedName>
        <fullName evidence="10">Fungal-specific transcription factor domain-containing protein</fullName>
    </submittedName>
</protein>
<keyword evidence="6" id="KW-0804">Transcription</keyword>
<dbReference type="SMART" id="SM00066">
    <property type="entry name" value="GAL4"/>
    <property type="match status" value="1"/>
</dbReference>
<keyword evidence="2" id="KW-0479">Metal-binding</keyword>
<dbReference type="CDD" id="cd12148">
    <property type="entry name" value="fungal_TF_MHR"/>
    <property type="match status" value="1"/>
</dbReference>
<feature type="region of interest" description="Disordered" evidence="8">
    <location>
        <begin position="107"/>
        <end position="164"/>
    </location>
</feature>
<evidence type="ECO:0000313" key="10">
    <source>
        <dbReference type="EMBL" id="KAH7257847.1"/>
    </source>
</evidence>
<organism evidence="10 11">
    <name type="scientific">Fusarium tricinctum</name>
    <dbReference type="NCBI Taxonomy" id="61284"/>
    <lineage>
        <taxon>Eukaryota</taxon>
        <taxon>Fungi</taxon>
        <taxon>Dikarya</taxon>
        <taxon>Ascomycota</taxon>
        <taxon>Pezizomycotina</taxon>
        <taxon>Sordariomycetes</taxon>
        <taxon>Hypocreomycetidae</taxon>
        <taxon>Hypocreales</taxon>
        <taxon>Nectriaceae</taxon>
        <taxon>Fusarium</taxon>
        <taxon>Fusarium tricinctum species complex</taxon>
    </lineage>
</organism>
<dbReference type="InterPro" id="IPR007219">
    <property type="entry name" value="XnlR_reg_dom"/>
</dbReference>
<dbReference type="PROSITE" id="PS50048">
    <property type="entry name" value="ZN2_CY6_FUNGAL_2"/>
    <property type="match status" value="1"/>
</dbReference>
<dbReference type="GO" id="GO:0008270">
    <property type="term" value="F:zinc ion binding"/>
    <property type="evidence" value="ECO:0007669"/>
    <property type="project" value="InterPro"/>
</dbReference>
<dbReference type="InterPro" id="IPR001138">
    <property type="entry name" value="Zn2Cys6_DnaBD"/>
</dbReference>
<dbReference type="CDD" id="cd00067">
    <property type="entry name" value="GAL4"/>
    <property type="match status" value="1"/>
</dbReference>
<name>A0A8K0S6Y7_9HYPO</name>
<feature type="compositionally biased region" description="Basic and acidic residues" evidence="8">
    <location>
        <begin position="120"/>
        <end position="137"/>
    </location>
</feature>
<evidence type="ECO:0000256" key="6">
    <source>
        <dbReference type="ARBA" id="ARBA00023163"/>
    </source>
</evidence>
<dbReference type="OrthoDB" id="2154091at2759"/>
<dbReference type="PROSITE" id="PS00463">
    <property type="entry name" value="ZN2_CY6_FUNGAL_1"/>
    <property type="match status" value="1"/>
</dbReference>
<feature type="domain" description="Zn(2)-C6 fungal-type" evidence="9">
    <location>
        <begin position="30"/>
        <end position="60"/>
    </location>
</feature>
<dbReference type="GO" id="GO:0005634">
    <property type="term" value="C:nucleus"/>
    <property type="evidence" value="ECO:0007669"/>
    <property type="project" value="UniProtKB-SubCell"/>
</dbReference>
<keyword evidence="7" id="KW-0539">Nucleus</keyword>
<feature type="region of interest" description="Disordered" evidence="8">
    <location>
        <begin position="1"/>
        <end position="20"/>
    </location>
</feature>
<sequence length="681" mass="75912">MPNSVPPKPLDPPLAAPRTRTARSKYVLRACQECHRRRAKCDGQKPSCSRCLARGLSCVFSTNVDHRGSAPRSHVSLLQARISLLEQVLQLHEIDIDASIARITAQKANSEAGTPSPDVECQKDSQHVSHRRDRDEPFFGVTSGRLELPTEPNVALPSRNSNPHISSSADKLIIPQNKLQGIFSPEAQTLAPGSSKSVELQENLINLFFEWEQPWLQVVDETLFRDSRRSNGRYHSALLLDCMMALASRYSDRPDVRSDPRDSNTAGMAFMQSAEVRLQAELKWPTITTVQSLAIMAIFYVAVGSDAAGWLHHGMAIRLVLDMGFNLDTTADFGLGRLTDAEVQLRRQIYWALYCSDKLWASYSGRVCTMLDSQGSVPLMENFLSDGDQSDSVTTSGPGRPLLPMFLRYLSTQCQILERILSNLYAPKGLETAQKRQSFFDSSFLDLKNWLFALPKELKIDPDQPSASPHLYILHMCFHTCIILLAKPFLPKNANSSESSLALEACRQAAKDICNLGNRYRMAFGSFRRSPITATHCTLTATLMVMFLGKGNREDLDCCLLTLGELAESWAPAKRYWQTLSRVLGERNNSEDGDTTASSKINQQGDEDVASQSQGWNLAGPTHDMQTQPIELHPWSFEDTIFDIMPALEFGQIDFEQLGFNPLGILPFDSIGYGVPNFDSQ</sequence>
<evidence type="ECO:0000256" key="3">
    <source>
        <dbReference type="ARBA" id="ARBA00022833"/>
    </source>
</evidence>
<reference evidence="10" key="1">
    <citation type="journal article" date="2021" name="Nat. Commun.">
        <title>Genetic determinants of endophytism in the Arabidopsis root mycobiome.</title>
        <authorList>
            <person name="Mesny F."/>
            <person name="Miyauchi S."/>
            <person name="Thiergart T."/>
            <person name="Pickel B."/>
            <person name="Atanasova L."/>
            <person name="Karlsson M."/>
            <person name="Huettel B."/>
            <person name="Barry K.W."/>
            <person name="Haridas S."/>
            <person name="Chen C."/>
            <person name="Bauer D."/>
            <person name="Andreopoulos W."/>
            <person name="Pangilinan J."/>
            <person name="LaButti K."/>
            <person name="Riley R."/>
            <person name="Lipzen A."/>
            <person name="Clum A."/>
            <person name="Drula E."/>
            <person name="Henrissat B."/>
            <person name="Kohler A."/>
            <person name="Grigoriev I.V."/>
            <person name="Martin F.M."/>
            <person name="Hacquard S."/>
        </authorList>
    </citation>
    <scope>NUCLEOTIDE SEQUENCE</scope>
    <source>
        <strain evidence="10">MPI-SDFR-AT-0068</strain>
    </source>
</reference>
<proteinExistence type="predicted"/>
<gene>
    <name evidence="10" type="ORF">BKA59DRAFT_499782</name>
</gene>
<dbReference type="InterPro" id="IPR036864">
    <property type="entry name" value="Zn2-C6_fun-type_DNA-bd_sf"/>
</dbReference>
<comment type="caution">
    <text evidence="10">The sequence shown here is derived from an EMBL/GenBank/DDBJ whole genome shotgun (WGS) entry which is preliminary data.</text>
</comment>
<dbReference type="GO" id="GO:0000981">
    <property type="term" value="F:DNA-binding transcription factor activity, RNA polymerase II-specific"/>
    <property type="evidence" value="ECO:0007669"/>
    <property type="project" value="InterPro"/>
</dbReference>
<dbReference type="InterPro" id="IPR051615">
    <property type="entry name" value="Transcr_Regulatory_Elem"/>
</dbReference>
<dbReference type="PANTHER" id="PTHR31313:SF83">
    <property type="entry name" value="ZN(II)2CYS6 TRANSCRIPTION FACTOR (EUROFUNG)"/>
    <property type="match status" value="1"/>
</dbReference>
<evidence type="ECO:0000256" key="1">
    <source>
        <dbReference type="ARBA" id="ARBA00004123"/>
    </source>
</evidence>
<feature type="region of interest" description="Disordered" evidence="8">
    <location>
        <begin position="587"/>
        <end position="623"/>
    </location>
</feature>
<evidence type="ECO:0000259" key="9">
    <source>
        <dbReference type="PROSITE" id="PS50048"/>
    </source>
</evidence>
<feature type="compositionally biased region" description="Pro residues" evidence="8">
    <location>
        <begin position="1"/>
        <end position="15"/>
    </location>
</feature>
<dbReference type="Pfam" id="PF00172">
    <property type="entry name" value="Zn_clus"/>
    <property type="match status" value="1"/>
</dbReference>
<feature type="compositionally biased region" description="Polar residues" evidence="8">
    <location>
        <begin position="595"/>
        <end position="616"/>
    </location>
</feature>
<evidence type="ECO:0000256" key="8">
    <source>
        <dbReference type="SAM" id="MobiDB-lite"/>
    </source>
</evidence>
<keyword evidence="5" id="KW-0238">DNA-binding</keyword>
<keyword evidence="3" id="KW-0862">Zinc</keyword>
<dbReference type="PANTHER" id="PTHR31313">
    <property type="entry name" value="TY1 ENHANCER ACTIVATOR"/>
    <property type="match status" value="1"/>
</dbReference>
<dbReference type="Pfam" id="PF04082">
    <property type="entry name" value="Fungal_trans"/>
    <property type="match status" value="1"/>
</dbReference>
<dbReference type="Gene3D" id="4.10.240.10">
    <property type="entry name" value="Zn(2)-C6 fungal-type DNA-binding domain"/>
    <property type="match status" value="1"/>
</dbReference>